<organism evidence="1 2">
    <name type="scientific">Entomophthora muscae</name>
    <dbReference type="NCBI Taxonomy" id="34485"/>
    <lineage>
        <taxon>Eukaryota</taxon>
        <taxon>Fungi</taxon>
        <taxon>Fungi incertae sedis</taxon>
        <taxon>Zoopagomycota</taxon>
        <taxon>Entomophthoromycotina</taxon>
        <taxon>Entomophthoromycetes</taxon>
        <taxon>Entomophthorales</taxon>
        <taxon>Entomophthoraceae</taxon>
        <taxon>Entomophthora</taxon>
    </lineage>
</organism>
<keyword evidence="2" id="KW-1185">Reference proteome</keyword>
<comment type="caution">
    <text evidence="1">The sequence shown here is derived from an EMBL/GenBank/DDBJ whole genome shotgun (WGS) entry which is preliminary data.</text>
</comment>
<dbReference type="EMBL" id="QTSX02003798">
    <property type="protein sequence ID" value="KAJ9068045.1"/>
    <property type="molecule type" value="Genomic_DNA"/>
</dbReference>
<dbReference type="Proteomes" id="UP001165960">
    <property type="component" value="Unassembled WGS sequence"/>
</dbReference>
<name>A0ACC2T0E8_9FUNG</name>
<evidence type="ECO:0000313" key="1">
    <source>
        <dbReference type="EMBL" id="KAJ9068045.1"/>
    </source>
</evidence>
<protein>
    <submittedName>
        <fullName evidence="1">Uncharacterized protein</fullName>
    </submittedName>
</protein>
<reference evidence="1" key="1">
    <citation type="submission" date="2022-04" db="EMBL/GenBank/DDBJ databases">
        <title>Genome of the entomopathogenic fungus Entomophthora muscae.</title>
        <authorList>
            <person name="Elya C."/>
            <person name="Lovett B.R."/>
            <person name="Lee E."/>
            <person name="Macias A.M."/>
            <person name="Hajek A.E."/>
            <person name="De Bivort B.L."/>
            <person name="Kasson M.T."/>
            <person name="De Fine Licht H.H."/>
            <person name="Stajich J.E."/>
        </authorList>
    </citation>
    <scope>NUCLEOTIDE SEQUENCE</scope>
    <source>
        <strain evidence="1">Berkeley</strain>
    </source>
</reference>
<accession>A0ACC2T0E8</accession>
<gene>
    <name evidence="1" type="ORF">DSO57_1032685</name>
</gene>
<evidence type="ECO:0000313" key="2">
    <source>
        <dbReference type="Proteomes" id="UP001165960"/>
    </source>
</evidence>
<sequence length="141" mass="15594">MEPYLTPKPMPVSASKLPLDHTNKLLGIVYITPVRVIDTIIPASGLWSWSLPTNHMARLIPGNVGLAAQGWFPDSPDHLLDSSAKLPVRTEVSIVITEINQSINYQISYNIQEALTELPHDLSNNIEYPTTSIKIQAMPPN</sequence>
<proteinExistence type="predicted"/>